<dbReference type="EMBL" id="MU003508">
    <property type="protein sequence ID" value="KAF2470529.1"/>
    <property type="molecule type" value="Genomic_DNA"/>
</dbReference>
<evidence type="ECO:0000313" key="1">
    <source>
        <dbReference type="EMBL" id="KAF2470529.1"/>
    </source>
</evidence>
<accession>A0ACB6QU45</accession>
<reference evidence="1" key="1">
    <citation type="journal article" date="2020" name="Stud. Mycol.">
        <title>101 Dothideomycetes genomes: a test case for predicting lifestyles and emergence of pathogens.</title>
        <authorList>
            <person name="Haridas S."/>
            <person name="Albert R."/>
            <person name="Binder M."/>
            <person name="Bloem J."/>
            <person name="Labutti K."/>
            <person name="Salamov A."/>
            <person name="Andreopoulos B."/>
            <person name="Baker S."/>
            <person name="Barry K."/>
            <person name="Bills G."/>
            <person name="Bluhm B."/>
            <person name="Cannon C."/>
            <person name="Castanera R."/>
            <person name="Culley D."/>
            <person name="Daum C."/>
            <person name="Ezra D."/>
            <person name="Gonzalez J."/>
            <person name="Henrissat B."/>
            <person name="Kuo A."/>
            <person name="Liang C."/>
            <person name="Lipzen A."/>
            <person name="Lutzoni F."/>
            <person name="Magnuson J."/>
            <person name="Mondo S."/>
            <person name="Nolan M."/>
            <person name="Ohm R."/>
            <person name="Pangilinan J."/>
            <person name="Park H.-J."/>
            <person name="Ramirez L."/>
            <person name="Alfaro M."/>
            <person name="Sun H."/>
            <person name="Tritt A."/>
            <person name="Yoshinaga Y."/>
            <person name="Zwiers L.-H."/>
            <person name="Turgeon B."/>
            <person name="Goodwin S."/>
            <person name="Spatafora J."/>
            <person name="Crous P."/>
            <person name="Grigoriev I."/>
        </authorList>
    </citation>
    <scope>NUCLEOTIDE SEQUENCE</scope>
    <source>
        <strain evidence="1">ATCC 200398</strain>
    </source>
</reference>
<sequence>MLLENPSYIVSLNLRSGNLLHQKESLSQTIGSNLYKPAVNFMKSLHRLDLKLALVSGLDDKGFSVSPDNYVIVSVALDATAALPCAKFDFAQPLLETIVGQPEVHWDDASDLVLDSRYFRPNRQNNIWASFGKGGGTTAMKQMFALTKGTRRHSFIASTVKFSMLTTPGVPFSRVEVSDFVKRTWSSNPEEQHAPLISRVVDSILKAQDLDNEAEGGRVTDTDCAGRVVKPEPRFYGQVNTSAVLIVNGLGDGRSNISSSALDQSHFLWLQENSPAMDDLLVSRGFIVSVDPALVTLKSPLVQLAASTFVVYSQNA</sequence>
<gene>
    <name evidence="1" type="ORF">BDR25DRAFT_314705</name>
</gene>
<name>A0ACB6QU45_9PLEO</name>
<evidence type="ECO:0000313" key="2">
    <source>
        <dbReference type="Proteomes" id="UP000799755"/>
    </source>
</evidence>
<protein>
    <submittedName>
        <fullName evidence="1">Uncharacterized protein</fullName>
    </submittedName>
</protein>
<keyword evidence="2" id="KW-1185">Reference proteome</keyword>
<dbReference type="Proteomes" id="UP000799755">
    <property type="component" value="Unassembled WGS sequence"/>
</dbReference>
<organism evidence="1 2">
    <name type="scientific">Lindgomyces ingoldianus</name>
    <dbReference type="NCBI Taxonomy" id="673940"/>
    <lineage>
        <taxon>Eukaryota</taxon>
        <taxon>Fungi</taxon>
        <taxon>Dikarya</taxon>
        <taxon>Ascomycota</taxon>
        <taxon>Pezizomycotina</taxon>
        <taxon>Dothideomycetes</taxon>
        <taxon>Pleosporomycetidae</taxon>
        <taxon>Pleosporales</taxon>
        <taxon>Lindgomycetaceae</taxon>
        <taxon>Lindgomyces</taxon>
    </lineage>
</organism>
<proteinExistence type="predicted"/>
<comment type="caution">
    <text evidence="1">The sequence shown here is derived from an EMBL/GenBank/DDBJ whole genome shotgun (WGS) entry which is preliminary data.</text>
</comment>